<keyword evidence="1" id="KW-0732">Signal</keyword>
<proteinExistence type="predicted"/>
<feature type="signal peptide" evidence="1">
    <location>
        <begin position="1"/>
        <end position="20"/>
    </location>
</feature>
<evidence type="ECO:0000313" key="2">
    <source>
        <dbReference type="EMBL" id="MCZ2474956.1"/>
    </source>
</evidence>
<name>A0ABT4JHC2_9BACT</name>
<evidence type="ECO:0000313" key="3">
    <source>
        <dbReference type="Proteomes" id="UP001321186"/>
    </source>
</evidence>
<comment type="caution">
    <text evidence="2">The sequence shown here is derived from an EMBL/GenBank/DDBJ whole genome shotgun (WGS) entry which is preliminary data.</text>
</comment>
<dbReference type="RefSeq" id="WP_269009857.1">
    <property type="nucleotide sequence ID" value="NZ_JAANOH010000002.1"/>
</dbReference>
<evidence type="ECO:0000256" key="1">
    <source>
        <dbReference type="SAM" id="SignalP"/>
    </source>
</evidence>
<dbReference type="EMBL" id="JAANOH010000002">
    <property type="protein sequence ID" value="MCZ2474956.1"/>
    <property type="molecule type" value="Genomic_DNA"/>
</dbReference>
<keyword evidence="3" id="KW-1185">Reference proteome</keyword>
<dbReference type="Proteomes" id="UP001321186">
    <property type="component" value="Unassembled WGS sequence"/>
</dbReference>
<reference evidence="2 3" key="1">
    <citation type="submission" date="2020-03" db="EMBL/GenBank/DDBJ databases">
        <authorList>
            <person name="Pitt A."/>
            <person name="Hahn M.W."/>
        </authorList>
    </citation>
    <scope>NUCLEOTIDE SEQUENCE [LARGE SCALE GENOMIC DNA]</scope>
    <source>
        <strain evidence="2 3">5A-MARBSE</strain>
    </source>
</reference>
<evidence type="ECO:0008006" key="4">
    <source>
        <dbReference type="Google" id="ProtNLM"/>
    </source>
</evidence>
<feature type="chain" id="PRO_5047412154" description="DUF1565 domain-containing protein" evidence="1">
    <location>
        <begin position="21"/>
        <end position="363"/>
    </location>
</feature>
<accession>A0ABT4JHC2</accession>
<dbReference type="Gene3D" id="2.160.20.10">
    <property type="entry name" value="Single-stranded right-handed beta-helix, Pectin lyase-like"/>
    <property type="match status" value="1"/>
</dbReference>
<sequence>MKKILIFGLCYLMASYNALAQSKEIIYVNANLGKDDAAGSRMAPLKSLTEAARRVNKLMGKGSIQVLLSEGTYGLEETAAFNPVQWEFSKQDRLEIRAEILPDSSAWEPNKMPIIVSTMTFKLERDEKKVITGGSNYGILIESSHATIQGLRILGEPVHEKPRTGVLVRNYPIVWEGKNLSDLRVTQCLFLGNQFALPNHLGILANGKQLEVDHCVFYGVKDAVVMWNSPAEQSSMHHNLILNSYGAAVWTWSTTPDFKFYNNVMSGINVLWVLEKEAKNAYKIQNSMVIGYNQLVNQGGGPQDFGTPADPKKLMYTSDFVLQKTGGLSIEEDQTSRYYLQLKPGTLGTSYGAGLFYKSSNEK</sequence>
<dbReference type="SUPFAM" id="SSF51126">
    <property type="entry name" value="Pectin lyase-like"/>
    <property type="match status" value="1"/>
</dbReference>
<dbReference type="InterPro" id="IPR012334">
    <property type="entry name" value="Pectin_lyas_fold"/>
</dbReference>
<organism evidence="2 3">
    <name type="scientific">Aquirufa ecclesiirivi</name>
    <dbReference type="NCBI Taxonomy" id="2715124"/>
    <lineage>
        <taxon>Bacteria</taxon>
        <taxon>Pseudomonadati</taxon>
        <taxon>Bacteroidota</taxon>
        <taxon>Cytophagia</taxon>
        <taxon>Cytophagales</taxon>
        <taxon>Flectobacillaceae</taxon>
        <taxon>Aquirufa</taxon>
    </lineage>
</organism>
<dbReference type="InterPro" id="IPR011050">
    <property type="entry name" value="Pectin_lyase_fold/virulence"/>
</dbReference>
<protein>
    <recommendedName>
        <fullName evidence="4">DUF1565 domain-containing protein</fullName>
    </recommendedName>
</protein>
<gene>
    <name evidence="2" type="ORF">G9H61_05845</name>
</gene>